<feature type="compositionally biased region" description="Basic and acidic residues" evidence="1">
    <location>
        <begin position="9"/>
        <end position="18"/>
    </location>
</feature>
<dbReference type="AlphaFoldDB" id="A0A2A3ECV0"/>
<evidence type="ECO:0000313" key="2">
    <source>
        <dbReference type="EMBL" id="PBC29112.1"/>
    </source>
</evidence>
<proteinExistence type="predicted"/>
<evidence type="ECO:0000256" key="1">
    <source>
        <dbReference type="SAM" id="MobiDB-lite"/>
    </source>
</evidence>
<reference evidence="2 3" key="1">
    <citation type="submission" date="2014-07" db="EMBL/GenBank/DDBJ databases">
        <title>Genomic and transcriptomic analysis on Apis cerana provide comprehensive insights into honey bee biology.</title>
        <authorList>
            <person name="Diao Q."/>
            <person name="Sun L."/>
            <person name="Zheng H."/>
            <person name="Zheng H."/>
            <person name="Xu S."/>
            <person name="Wang S."/>
            <person name="Zeng Z."/>
            <person name="Hu F."/>
            <person name="Su S."/>
            <person name="Wu J."/>
        </authorList>
    </citation>
    <scope>NUCLEOTIDE SEQUENCE [LARGE SCALE GENOMIC DNA]</scope>
    <source>
        <tissue evidence="2">Pupae without intestine</tissue>
    </source>
</reference>
<dbReference type="OrthoDB" id="7584938at2759"/>
<organism evidence="2 3">
    <name type="scientific">Apis cerana cerana</name>
    <name type="common">Oriental honeybee</name>
    <dbReference type="NCBI Taxonomy" id="94128"/>
    <lineage>
        <taxon>Eukaryota</taxon>
        <taxon>Metazoa</taxon>
        <taxon>Ecdysozoa</taxon>
        <taxon>Arthropoda</taxon>
        <taxon>Hexapoda</taxon>
        <taxon>Insecta</taxon>
        <taxon>Pterygota</taxon>
        <taxon>Neoptera</taxon>
        <taxon>Endopterygota</taxon>
        <taxon>Hymenoptera</taxon>
        <taxon>Apocrita</taxon>
        <taxon>Aculeata</taxon>
        <taxon>Apoidea</taxon>
        <taxon>Anthophila</taxon>
        <taxon>Apidae</taxon>
        <taxon>Apis</taxon>
    </lineage>
</organism>
<gene>
    <name evidence="2" type="ORF">APICC_06637</name>
</gene>
<evidence type="ECO:0000313" key="3">
    <source>
        <dbReference type="Proteomes" id="UP000242457"/>
    </source>
</evidence>
<name>A0A2A3ECV0_APICC</name>
<accession>A0A2A3ECV0</accession>
<dbReference type="EMBL" id="KZ288292">
    <property type="protein sequence ID" value="PBC29112.1"/>
    <property type="molecule type" value="Genomic_DNA"/>
</dbReference>
<feature type="compositionally biased region" description="Basic residues" evidence="1">
    <location>
        <begin position="98"/>
        <end position="108"/>
    </location>
</feature>
<protein>
    <submittedName>
        <fullName evidence="2">Uncharacterized protein</fullName>
    </submittedName>
</protein>
<sequence length="108" mass="11800">MGTVSIDLRSVDTNDRRVQLGGSSPAAGSSNEDPEPDESTSLYNEDCLRGALQPSPPEDQKGNGGRFPAEDPQSYGQILKFSYPKGKRNNNNNNNGKKPFKRRVTFAL</sequence>
<dbReference type="Proteomes" id="UP000242457">
    <property type="component" value="Unassembled WGS sequence"/>
</dbReference>
<keyword evidence="3" id="KW-1185">Reference proteome</keyword>
<feature type="region of interest" description="Disordered" evidence="1">
    <location>
        <begin position="1"/>
        <end position="108"/>
    </location>
</feature>